<dbReference type="Proteomes" id="UP000887565">
    <property type="component" value="Unplaced"/>
</dbReference>
<evidence type="ECO:0000313" key="2">
    <source>
        <dbReference type="WBParaSite" id="nRc.2.0.1.t46326-RA"/>
    </source>
</evidence>
<protein>
    <submittedName>
        <fullName evidence="2">Uncharacterized protein</fullName>
    </submittedName>
</protein>
<accession>A0A915L997</accession>
<organism evidence="1 2">
    <name type="scientific">Romanomermis culicivorax</name>
    <name type="common">Nematode worm</name>
    <dbReference type="NCBI Taxonomy" id="13658"/>
    <lineage>
        <taxon>Eukaryota</taxon>
        <taxon>Metazoa</taxon>
        <taxon>Ecdysozoa</taxon>
        <taxon>Nematoda</taxon>
        <taxon>Enoplea</taxon>
        <taxon>Dorylaimia</taxon>
        <taxon>Mermithida</taxon>
        <taxon>Mermithoidea</taxon>
        <taxon>Mermithidae</taxon>
        <taxon>Romanomermis</taxon>
    </lineage>
</organism>
<dbReference type="WBParaSite" id="nRc.2.0.1.t46326-RA">
    <property type="protein sequence ID" value="nRc.2.0.1.t46326-RA"/>
    <property type="gene ID" value="nRc.2.0.1.g46326"/>
</dbReference>
<reference evidence="2" key="1">
    <citation type="submission" date="2022-11" db="UniProtKB">
        <authorList>
            <consortium name="WormBaseParasite"/>
        </authorList>
    </citation>
    <scope>IDENTIFICATION</scope>
</reference>
<name>A0A915L997_ROMCU</name>
<sequence length="93" mass="10328">MFARPPNVLPPPIFLSPRNLGVALAPQPTPNFCGYTLIGFDTESIMAPEMKNFQFAVPMPANSTASSYLRYVQLLFSNSTMFVFETFTATLED</sequence>
<evidence type="ECO:0000313" key="1">
    <source>
        <dbReference type="Proteomes" id="UP000887565"/>
    </source>
</evidence>
<proteinExistence type="predicted"/>
<dbReference type="AlphaFoldDB" id="A0A915L997"/>
<keyword evidence="1" id="KW-1185">Reference proteome</keyword>